<feature type="compositionally biased region" description="Basic residues" evidence="1">
    <location>
        <begin position="193"/>
        <end position="217"/>
    </location>
</feature>
<name>A0ABN8D397_9STRA</name>
<feature type="compositionally biased region" description="Polar residues" evidence="1">
    <location>
        <begin position="177"/>
        <end position="188"/>
    </location>
</feature>
<feature type="region of interest" description="Disordered" evidence="1">
    <location>
        <begin position="177"/>
        <end position="217"/>
    </location>
</feature>
<evidence type="ECO:0008006" key="4">
    <source>
        <dbReference type="Google" id="ProtNLM"/>
    </source>
</evidence>
<gene>
    <name evidence="2" type="ORF">PBS001_LOCUS5563</name>
</gene>
<sequence length="217" mass="24078">MGSYSYAGTKWLLFAREEDDEFVFTAVIIDDNNSIAEYKVDMNTLKEHSEELGLEIKVGALKSMVLKALDERQCVDLDIEMEGENKVVKNVFLSLTYKFSPTISRKGMFHLPIVATKAPESIVTLLASIHAIPPHPKLSKQQQREKKAQESSLVARRSSTDSSAEIVANIHANDKATTGSQNFLTTAGMNPKLLKKRHVPAGTLRRKGPRGAKLVKK</sequence>
<keyword evidence="3" id="KW-1185">Reference proteome</keyword>
<evidence type="ECO:0000313" key="2">
    <source>
        <dbReference type="EMBL" id="CAH0519021.1"/>
    </source>
</evidence>
<dbReference type="EMBL" id="CAKLCB010000276">
    <property type="protein sequence ID" value="CAH0519021.1"/>
    <property type="molecule type" value="Genomic_DNA"/>
</dbReference>
<organism evidence="2 3">
    <name type="scientific">Peronospora belbahrii</name>
    <dbReference type="NCBI Taxonomy" id="622444"/>
    <lineage>
        <taxon>Eukaryota</taxon>
        <taxon>Sar</taxon>
        <taxon>Stramenopiles</taxon>
        <taxon>Oomycota</taxon>
        <taxon>Peronosporomycetes</taxon>
        <taxon>Peronosporales</taxon>
        <taxon>Peronosporaceae</taxon>
        <taxon>Peronospora</taxon>
    </lineage>
</organism>
<dbReference type="Proteomes" id="UP001158986">
    <property type="component" value="Unassembled WGS sequence"/>
</dbReference>
<evidence type="ECO:0000313" key="3">
    <source>
        <dbReference type="Proteomes" id="UP001158986"/>
    </source>
</evidence>
<proteinExistence type="predicted"/>
<reference evidence="2 3" key="1">
    <citation type="submission" date="2021-11" db="EMBL/GenBank/DDBJ databases">
        <authorList>
            <person name="Islam A."/>
            <person name="Islam S."/>
            <person name="Flora M.S."/>
            <person name="Rahman M."/>
            <person name="Ziaur R.M."/>
            <person name="Epstein J.H."/>
            <person name="Hassan M."/>
            <person name="Klassen M."/>
            <person name="Woodard K."/>
            <person name="Webb A."/>
            <person name="Webby R.J."/>
            <person name="El Zowalaty M.E."/>
        </authorList>
    </citation>
    <scope>NUCLEOTIDE SEQUENCE [LARGE SCALE GENOMIC DNA]</scope>
    <source>
        <strain evidence="2">Pbs1</strain>
    </source>
</reference>
<comment type="caution">
    <text evidence="2">The sequence shown here is derived from an EMBL/GenBank/DDBJ whole genome shotgun (WGS) entry which is preliminary data.</text>
</comment>
<accession>A0ABN8D397</accession>
<protein>
    <recommendedName>
        <fullName evidence="4">Nucleoplasmin-like domain-containing protein</fullName>
    </recommendedName>
</protein>
<evidence type="ECO:0000256" key="1">
    <source>
        <dbReference type="SAM" id="MobiDB-lite"/>
    </source>
</evidence>
<feature type="region of interest" description="Disordered" evidence="1">
    <location>
        <begin position="136"/>
        <end position="160"/>
    </location>
</feature>